<gene>
    <name evidence="2" type="ORF">TIFTF001_039035</name>
    <name evidence="3" type="ORF">TIFTF001_039037</name>
</gene>
<comment type="caution">
    <text evidence="3">The sequence shown here is derived from an EMBL/GenBank/DDBJ whole genome shotgun (WGS) entry which is preliminary data.</text>
</comment>
<dbReference type="AlphaFoldDB" id="A0AA88JDJ5"/>
<dbReference type="EMBL" id="BTGU01000993">
    <property type="protein sequence ID" value="GMN69994.1"/>
    <property type="molecule type" value="Genomic_DNA"/>
</dbReference>
<proteinExistence type="predicted"/>
<feature type="compositionally biased region" description="Basic residues" evidence="1">
    <location>
        <begin position="480"/>
        <end position="496"/>
    </location>
</feature>
<dbReference type="PANTHER" id="PTHR35505:SF5">
    <property type="entry name" value="SUBSTRATE CARRIER FAMILY PROTEIN"/>
    <property type="match status" value="1"/>
</dbReference>
<reference evidence="3" key="1">
    <citation type="submission" date="2023-07" db="EMBL/GenBank/DDBJ databases">
        <title>draft genome sequence of fig (Ficus carica).</title>
        <authorList>
            <person name="Takahashi T."/>
            <person name="Nishimura K."/>
        </authorList>
    </citation>
    <scope>NUCLEOTIDE SEQUENCE</scope>
</reference>
<evidence type="ECO:0000313" key="4">
    <source>
        <dbReference type="Proteomes" id="UP001187192"/>
    </source>
</evidence>
<dbReference type="EMBL" id="BTGU01000992">
    <property type="protein sequence ID" value="GMN69989.1"/>
    <property type="molecule type" value="Genomic_DNA"/>
</dbReference>
<dbReference type="Proteomes" id="UP001187192">
    <property type="component" value="Unassembled WGS sequence"/>
</dbReference>
<organism evidence="3 4">
    <name type="scientific">Ficus carica</name>
    <name type="common">Common fig</name>
    <dbReference type="NCBI Taxonomy" id="3494"/>
    <lineage>
        <taxon>Eukaryota</taxon>
        <taxon>Viridiplantae</taxon>
        <taxon>Streptophyta</taxon>
        <taxon>Embryophyta</taxon>
        <taxon>Tracheophyta</taxon>
        <taxon>Spermatophyta</taxon>
        <taxon>Magnoliopsida</taxon>
        <taxon>eudicotyledons</taxon>
        <taxon>Gunneridae</taxon>
        <taxon>Pentapetalae</taxon>
        <taxon>rosids</taxon>
        <taxon>fabids</taxon>
        <taxon>Rosales</taxon>
        <taxon>Moraceae</taxon>
        <taxon>Ficeae</taxon>
        <taxon>Ficus</taxon>
    </lineage>
</organism>
<evidence type="ECO:0000313" key="2">
    <source>
        <dbReference type="EMBL" id="GMN69989.1"/>
    </source>
</evidence>
<keyword evidence="4" id="KW-1185">Reference proteome</keyword>
<protein>
    <submittedName>
        <fullName evidence="3">Uncharacterized protein</fullName>
    </submittedName>
</protein>
<feature type="compositionally biased region" description="Polar residues" evidence="1">
    <location>
        <begin position="519"/>
        <end position="530"/>
    </location>
</feature>
<sequence length="540" mass="60337">MALDLIHPPDSPNPKIPLIGERYDLKISQSIKLLLLTENGNENTKLAQFLQEFYELMQSRLDPPLESIWVYAALTFRTRHDPKDEPLDRISAVKHLFQLISSCSSSCDSSKSIALLAPVVYEVYRVAVELFGKELSSKREKKAMREVKSLVEAVLGYISVCSSKGGESDGSNLVAHFSELVRIWAGSDVGLESFLPLVSCEVCGTVGEEGCDVGYLAGVVVVEVFLLKLCLNIGSGISREDLENELKIWAVGSITGFGNFYFFEFLVRMLLEKNLPLSLLSSSGDEVLLRKVLYDAVILVDYSFLNPERTTHLPADEVRNLAMARLIVTHEAIEYFRGHGDQRRSISYINAFSNSSLAAQLIKWIRKQIHVEESDSKSYGSSPKSLIKWLLNLEDQGLRVFDDSVLKSHAELVHDTPKSDFEQPASKLQSMKVDDDLLFYIDNKGEELDRDEENEKMNDAMTAAFVAAAHSMKSADNGGKKRKEGRSTGKKRKVKFHKYEPLQNSESPSGRTPVGCYDNESSGSEVNNTPSDEDLEQDEQ</sequence>
<evidence type="ECO:0000256" key="1">
    <source>
        <dbReference type="SAM" id="MobiDB-lite"/>
    </source>
</evidence>
<feature type="region of interest" description="Disordered" evidence="1">
    <location>
        <begin position="470"/>
        <end position="540"/>
    </location>
</feature>
<name>A0AA88JDJ5_FICCA</name>
<dbReference type="PANTHER" id="PTHR35505">
    <property type="entry name" value="OS01G0600300 PROTEIN"/>
    <property type="match status" value="1"/>
</dbReference>
<evidence type="ECO:0000313" key="3">
    <source>
        <dbReference type="EMBL" id="GMN69994.1"/>
    </source>
</evidence>
<accession>A0AA88JDJ5</accession>
<feature type="compositionally biased region" description="Acidic residues" evidence="1">
    <location>
        <begin position="531"/>
        <end position="540"/>
    </location>
</feature>